<comment type="caution">
    <text evidence="3">The sequence shown here is derived from an EMBL/GenBank/DDBJ whole genome shotgun (WGS) entry which is preliminary data.</text>
</comment>
<proteinExistence type="predicted"/>
<keyword evidence="4" id="KW-1185">Reference proteome</keyword>
<evidence type="ECO:0000256" key="2">
    <source>
        <dbReference type="SAM" id="Phobius"/>
    </source>
</evidence>
<evidence type="ECO:0000256" key="1">
    <source>
        <dbReference type="SAM" id="MobiDB-lite"/>
    </source>
</evidence>
<sequence length="1319" mass="144624">MVTMTPKIGRTSSRRANKSLVILLLLLVPSVFVFMLFHLHVNVLPDVGVMGKGRMKGEREEMGEMGMRGRGAEVPREAPIKAPLKSPVDVVREDKNEEKEEKEKEKEKEEKEKEKEDYENIHDDHHDDDGRIVRGSGVGGTVDKERVLPPPPPVPVLLGKNPIASMNSFFKPSSTVRELDGDSTVVNKGRKRDSTKVLTRAYERFKSGYKGRASIGGMEGGKDKDTTGMVKGLLHEDGDSLHWERTALEKTFPEQKSMYATLKKQLGEDYNDIYNNFTVVLHPSEDAAILGSMIAANHQESKVVVLCNGAPEELDECVKNSTRGEYGNLLVGLSDVNRVAKHLEQVGEAEERRFASYQVFGDLARVCKGLLPYECENEIGRLLALASTSLFPASLPSGKYFDFWRSRGGPSGGAMKLIKGGVTYAKKTFGITFEDVTKVGESKWGGRDGEGERDKKVMIRVDWVGGEGKGKGKRGGEEGKGGGKEFGFEIKTLLQLAPRRRDLREIFQAYVKMEVWGRRGEGVVGGDTLLYGHNKFGKGMGEFGNEMDMQGEEREAVEAFHEMLRKERLKGGILVSGGGMGLLGTKLAYSDQEGMLVTVVREGDGFNSKAQIDLNEFLGVENVLLCDGGINGMVASAIVDAGEGNLFNAHVSGSDLVAGALFDALGGERDNCEGLAERFTEELGALGSMAKVNYWVIPFVEVLIDALDKVLYGECSAEVGRLGRGEMGFRGIVEAALGGREGRMVVVDEGPRGSMVKFGEGENGGARGGKMGGAGVSLYNLMWLGLERRSQSKRVARWLLEGGRKGGAAPWDIMVGGIGGGVGGGIGGAGVEEAWKVIKGEIGKDLVAEGEIEREGRSKFSFMEIGGGRVGGMAAEEWEDSTVISIMGRGEAGEGEEEIDSVVKEIVDGGIWNHAVCTKETIQEVAVNLYESPELVRYAYWDGLAVFLDGSDQDRKKFGSVIGNLFTSALTNFVRLPRSSDVSLVFELMKGGRGRGQGDAEVVKGTGGTYIPYGVEEGRFELQGHPKKEWREFERDFLSMETEVKGGETEVHLEVVGGGGIVRVDVVNATRSVHHHYDFKKDGHKRTYTMHIKSRGEEEGEGEQDEEEGKRHLNNEKWTSVWLTRDQDGHKIPYNTIKSVTLIAILRMGLVPELKSHAYKEFISMPLYEDMAPWNIVMEGRTYNYIDYDTRDKTFDKFIPYAYQILSVLMNYKRTVNDFDACGGKASTPYGFGLISDCVGSQYKGPCEDPERPVPCATKEGTCQSDFISCLRAIGEEAIEDGEGDGEAIMKGMWEKEGGGAWELGEKKEGEAHFRIEES</sequence>
<feature type="compositionally biased region" description="Basic and acidic residues" evidence="1">
    <location>
        <begin position="70"/>
        <end position="79"/>
    </location>
</feature>
<protein>
    <submittedName>
        <fullName evidence="3">Uncharacterized protein</fullName>
    </submittedName>
</protein>
<keyword evidence="2" id="KW-0812">Transmembrane</keyword>
<accession>A0A9W7G691</accession>
<evidence type="ECO:0000313" key="3">
    <source>
        <dbReference type="EMBL" id="GMI34537.1"/>
    </source>
</evidence>
<keyword evidence="2" id="KW-0472">Membrane</keyword>
<gene>
    <name evidence="3" type="ORF">TrCOL_g13456</name>
</gene>
<organism evidence="3 4">
    <name type="scientific">Triparma columacea</name>
    <dbReference type="NCBI Taxonomy" id="722753"/>
    <lineage>
        <taxon>Eukaryota</taxon>
        <taxon>Sar</taxon>
        <taxon>Stramenopiles</taxon>
        <taxon>Ochrophyta</taxon>
        <taxon>Bolidophyceae</taxon>
        <taxon>Parmales</taxon>
        <taxon>Triparmaceae</taxon>
        <taxon>Triparma</taxon>
    </lineage>
</organism>
<reference evidence="4" key="1">
    <citation type="journal article" date="2023" name="Commun. Biol.">
        <title>Genome analysis of Parmales, the sister group of diatoms, reveals the evolutionary specialization of diatoms from phago-mixotrophs to photoautotrophs.</title>
        <authorList>
            <person name="Ban H."/>
            <person name="Sato S."/>
            <person name="Yoshikawa S."/>
            <person name="Yamada K."/>
            <person name="Nakamura Y."/>
            <person name="Ichinomiya M."/>
            <person name="Sato N."/>
            <person name="Blanc-Mathieu R."/>
            <person name="Endo H."/>
            <person name="Kuwata A."/>
            <person name="Ogata H."/>
        </authorList>
    </citation>
    <scope>NUCLEOTIDE SEQUENCE [LARGE SCALE GENOMIC DNA]</scope>
</reference>
<name>A0A9W7G691_9STRA</name>
<dbReference type="OrthoDB" id="197519at2759"/>
<evidence type="ECO:0000313" key="4">
    <source>
        <dbReference type="Proteomes" id="UP001165065"/>
    </source>
</evidence>
<dbReference type="Proteomes" id="UP001165065">
    <property type="component" value="Unassembled WGS sequence"/>
</dbReference>
<feature type="region of interest" description="Disordered" evidence="1">
    <location>
        <begin position="58"/>
        <end position="133"/>
    </location>
</feature>
<feature type="compositionally biased region" description="Basic and acidic residues" evidence="1">
    <location>
        <begin position="90"/>
        <end position="132"/>
    </location>
</feature>
<feature type="transmembrane region" description="Helical" evidence="2">
    <location>
        <begin position="20"/>
        <end position="41"/>
    </location>
</feature>
<keyword evidence="2" id="KW-1133">Transmembrane helix</keyword>
<dbReference type="EMBL" id="BRYA01000866">
    <property type="protein sequence ID" value="GMI34537.1"/>
    <property type="molecule type" value="Genomic_DNA"/>
</dbReference>